<protein>
    <submittedName>
        <fullName evidence="3">ORF43</fullName>
    </submittedName>
</protein>
<dbReference type="SUPFAM" id="SSF57959">
    <property type="entry name" value="Leucine zipper domain"/>
    <property type="match status" value="1"/>
</dbReference>
<dbReference type="Gene3D" id="1.20.5.170">
    <property type="match status" value="1"/>
</dbReference>
<reference evidence="3 4" key="1">
    <citation type="journal article" date="2001" name="Proc. Natl. Acad. Sci. U.S.A.">
        <title>An Epstein-Barr-related herpesvirus from marmoset lymphomas.</title>
        <authorList>
            <person name="Cho Y."/>
            <person name="Ramer J."/>
            <person name="Rivailler P."/>
            <person name="Quink C."/>
            <person name="Garber R.L."/>
            <person name="Beier D.R."/>
            <person name="Wang F."/>
        </authorList>
    </citation>
    <scope>NUCLEOTIDE SEQUENCE [LARGE SCALE GENOMIC DNA]</scope>
    <source>
        <strain evidence="3 4">CJ0149</strain>
    </source>
</reference>
<dbReference type="GeneID" id="955870"/>
<evidence type="ECO:0000259" key="2">
    <source>
        <dbReference type="PROSITE" id="PS00036"/>
    </source>
</evidence>
<feature type="region of interest" description="Disordered" evidence="1">
    <location>
        <begin position="151"/>
        <end position="180"/>
    </location>
</feature>
<dbReference type="InterPro" id="IPR046347">
    <property type="entry name" value="bZIP_sf"/>
</dbReference>
<dbReference type="RefSeq" id="NP_733896.1">
    <property type="nucleotide sequence ID" value="NC_004367.1"/>
</dbReference>
<keyword evidence="4" id="KW-1185">Reference proteome</keyword>
<dbReference type="Proteomes" id="UP000202809">
    <property type="component" value="Segment"/>
</dbReference>
<name>Q993G7_9GAMA</name>
<dbReference type="CDD" id="cd14809">
    <property type="entry name" value="bZIP_AUREO-like"/>
    <property type="match status" value="1"/>
</dbReference>
<dbReference type="InterPro" id="IPR004827">
    <property type="entry name" value="bZIP"/>
</dbReference>
<reference evidence="3 4" key="2">
    <citation type="journal article" date="2002" name="J. Virol.">
        <title>Complete genomic sequence of an Epstein-Barr virus-related herpesvirus naturally infecting a new world primate: a defining point in the evolution of oncogenic lymphocryptoviruses.</title>
        <authorList>
            <person name="Rivailler P."/>
            <person name="Cho Y.G."/>
            <person name="Wang F."/>
        </authorList>
    </citation>
    <scope>NUCLEOTIDE SEQUENCE [LARGE SCALE GENOMIC DNA]</scope>
    <source>
        <strain evidence="3 4">CJ0149</strain>
    </source>
</reference>
<evidence type="ECO:0000313" key="3">
    <source>
        <dbReference type="EMBL" id="AAK38251.1"/>
    </source>
</evidence>
<evidence type="ECO:0000313" key="4">
    <source>
        <dbReference type="Proteomes" id="UP000202809"/>
    </source>
</evidence>
<dbReference type="InterPro" id="IPR017339">
    <property type="entry name" value="BZLF1_HHV-4"/>
</dbReference>
<dbReference type="PIRSF" id="PIRSF037966">
    <property type="entry name" value="BZLF1"/>
    <property type="match status" value="1"/>
</dbReference>
<feature type="compositionally biased region" description="Polar residues" evidence="1">
    <location>
        <begin position="160"/>
        <end position="172"/>
    </location>
</feature>
<sequence>MDLDGTGGGEGYSQMVPIATAPGSGHAATYQDLQAAPYIIWPLQTDCQPVATTFASPGQIQWYTSAVPQPTEHCSQFTNAPTVNQQQPISQPQPENPPAFTFTQPASIIPGVISASNLNVSASPIIPSDHVLPIITSVTSLAQPNNDEHAISASHHASDGSVNQQKENQPQTLEECKTDQERKRYRNRLASRRCRAKFRNQLEHFRTVAAAKTEENNRLRVLIRQMCPTLDVESIVPSTSAGYHEPLNHLTH</sequence>
<organism evidence="3 4">
    <name type="scientific">callitrichine gammaherpesvirus 3</name>
    <name type="common">Marmoset lymphocryptovirus</name>
    <dbReference type="NCBI Taxonomy" id="106331"/>
    <lineage>
        <taxon>Viruses</taxon>
        <taxon>Duplodnaviria</taxon>
        <taxon>Heunggongvirae</taxon>
        <taxon>Peploviricota</taxon>
        <taxon>Herviviricetes</taxon>
        <taxon>Herpesvirales</taxon>
        <taxon>Orthoherpesviridae</taxon>
        <taxon>Gammaherpesvirinae</taxon>
        <taxon>Lymphocryptovirus</taxon>
        <taxon>Lymphocryptovirus callitrichinegamma3</taxon>
    </lineage>
</organism>
<accession>Q993G7</accession>
<dbReference type="EMBL" id="AF319782">
    <property type="protein sequence ID" value="AAK38251.1"/>
    <property type="molecule type" value="Genomic_DNA"/>
</dbReference>
<evidence type="ECO:0000256" key="1">
    <source>
        <dbReference type="SAM" id="MobiDB-lite"/>
    </source>
</evidence>
<proteinExistence type="predicted"/>
<feature type="domain" description="BZIP" evidence="2">
    <location>
        <begin position="182"/>
        <end position="197"/>
    </location>
</feature>
<dbReference type="GO" id="GO:0003700">
    <property type="term" value="F:DNA-binding transcription factor activity"/>
    <property type="evidence" value="ECO:0007669"/>
    <property type="project" value="InterPro"/>
</dbReference>
<dbReference type="PROSITE" id="PS00036">
    <property type="entry name" value="BZIP_BASIC"/>
    <property type="match status" value="1"/>
</dbReference>
<dbReference type="KEGG" id="vg:955870"/>